<reference evidence="3 4" key="1">
    <citation type="submission" date="2015-09" db="EMBL/GenBank/DDBJ databases">
        <title>Draft genome sequence of Kouleothrix aurantiaca JCM 19913.</title>
        <authorList>
            <person name="Hemp J."/>
        </authorList>
    </citation>
    <scope>NUCLEOTIDE SEQUENCE [LARGE SCALE GENOMIC DNA]</scope>
    <source>
        <strain evidence="3 4">COM-B</strain>
    </source>
</reference>
<dbReference type="CDD" id="cd03801">
    <property type="entry name" value="GT4_PimA-like"/>
    <property type="match status" value="1"/>
</dbReference>
<dbReference type="Gene3D" id="3.40.50.2000">
    <property type="entry name" value="Glycogen Phosphorylase B"/>
    <property type="match status" value="2"/>
</dbReference>
<evidence type="ECO:0000259" key="2">
    <source>
        <dbReference type="Pfam" id="PF13439"/>
    </source>
</evidence>
<sequence>MKQYQFGFILEQALGHITHTKNLQATVEQDAAVRAYWGLIPFGTDGIAKSIPVFRSNWTIRAGVRARRAVMELTKAAALDALFFHTQVPAILSTDQLKRVPSVVSLDATPLQYDALGTVYGHQRGSAWLERTKWRLNRDCFRAARHLITWSEWARQSLIHDYDVSPEKITVIPPGVHVREWLRPVSRTRTDAPVKILFVGGDFARKGGLLLLKSFRTLRSLGVELHVVTRDALSPEPGLFLYQNMQPNSPALKALYHQADIFCLPTYGDCLPMVLSEAGAAGLPVVSTHVAAIPEIVHDNKTGALIPIGDVEALTAALRKLVSDPAMRLRQGAQAIDTVSKQFDASQNTQRLLSVLKQVA</sequence>
<dbReference type="SUPFAM" id="SSF53756">
    <property type="entry name" value="UDP-Glycosyltransferase/glycogen phosphorylase"/>
    <property type="match status" value="1"/>
</dbReference>
<evidence type="ECO:0000313" key="3">
    <source>
        <dbReference type="EMBL" id="KPV52773.1"/>
    </source>
</evidence>
<comment type="caution">
    <text evidence="3">The sequence shown here is derived from an EMBL/GenBank/DDBJ whole genome shotgun (WGS) entry which is preliminary data.</text>
</comment>
<organism evidence="3 4">
    <name type="scientific">Kouleothrix aurantiaca</name>
    <dbReference type="NCBI Taxonomy" id="186479"/>
    <lineage>
        <taxon>Bacteria</taxon>
        <taxon>Bacillati</taxon>
        <taxon>Chloroflexota</taxon>
        <taxon>Chloroflexia</taxon>
        <taxon>Chloroflexales</taxon>
        <taxon>Roseiflexineae</taxon>
        <taxon>Roseiflexaceae</taxon>
        <taxon>Kouleothrix</taxon>
    </lineage>
</organism>
<dbReference type="GO" id="GO:0016757">
    <property type="term" value="F:glycosyltransferase activity"/>
    <property type="evidence" value="ECO:0007669"/>
    <property type="project" value="TreeGrafter"/>
</dbReference>
<dbReference type="PANTHER" id="PTHR46401">
    <property type="entry name" value="GLYCOSYLTRANSFERASE WBBK-RELATED"/>
    <property type="match status" value="1"/>
</dbReference>
<dbReference type="Pfam" id="PF13439">
    <property type="entry name" value="Glyco_transf_4"/>
    <property type="match status" value="1"/>
</dbReference>
<evidence type="ECO:0000256" key="1">
    <source>
        <dbReference type="ARBA" id="ARBA00022679"/>
    </source>
</evidence>
<dbReference type="GO" id="GO:0009103">
    <property type="term" value="P:lipopolysaccharide biosynthetic process"/>
    <property type="evidence" value="ECO:0007669"/>
    <property type="project" value="TreeGrafter"/>
</dbReference>
<evidence type="ECO:0000313" key="4">
    <source>
        <dbReference type="Proteomes" id="UP000050509"/>
    </source>
</evidence>
<dbReference type="AlphaFoldDB" id="A0A0N8PSH9"/>
<dbReference type="Proteomes" id="UP000050509">
    <property type="component" value="Unassembled WGS sequence"/>
</dbReference>
<protein>
    <submittedName>
        <fullName evidence="3">Glycosyl transferase family 1</fullName>
    </submittedName>
</protein>
<dbReference type="EMBL" id="LJCR01000436">
    <property type="protein sequence ID" value="KPV52773.1"/>
    <property type="molecule type" value="Genomic_DNA"/>
</dbReference>
<gene>
    <name evidence="3" type="ORF">SE17_13490</name>
</gene>
<proteinExistence type="predicted"/>
<dbReference type="PANTHER" id="PTHR46401:SF2">
    <property type="entry name" value="GLYCOSYLTRANSFERASE WBBK-RELATED"/>
    <property type="match status" value="1"/>
</dbReference>
<keyword evidence="4" id="KW-1185">Reference proteome</keyword>
<feature type="domain" description="Glycosyltransferase subfamily 4-like N-terminal" evidence="2">
    <location>
        <begin position="45"/>
        <end position="178"/>
    </location>
</feature>
<dbReference type="Pfam" id="PF13692">
    <property type="entry name" value="Glyco_trans_1_4"/>
    <property type="match status" value="1"/>
</dbReference>
<dbReference type="InterPro" id="IPR028098">
    <property type="entry name" value="Glyco_trans_4-like_N"/>
</dbReference>
<name>A0A0N8PSH9_9CHLR</name>
<accession>A0A0N8PSH9</accession>
<keyword evidence="1 3" id="KW-0808">Transferase</keyword>